<evidence type="ECO:0000256" key="1">
    <source>
        <dbReference type="SAM" id="SignalP"/>
    </source>
</evidence>
<protein>
    <submittedName>
        <fullName evidence="2">Uncharacterized protein</fullName>
    </submittedName>
</protein>
<dbReference type="AlphaFoldDB" id="A0A6A5YTF1"/>
<gene>
    <name evidence="2" type="ORF">BDV96DRAFT_583786</name>
</gene>
<name>A0A6A5YTF1_9PLEO</name>
<sequence length="78" mass="8803">MVILLLTLGALDRAYTKWIHKWNNEVSSLQSADRLQRYRDSVCALSPSRITVLSIGGFYNTDIDSVTSPSPFEIARLM</sequence>
<keyword evidence="1" id="KW-0732">Signal</keyword>
<proteinExistence type="predicted"/>
<organism evidence="2 3">
    <name type="scientific">Lophiotrema nucula</name>
    <dbReference type="NCBI Taxonomy" id="690887"/>
    <lineage>
        <taxon>Eukaryota</taxon>
        <taxon>Fungi</taxon>
        <taxon>Dikarya</taxon>
        <taxon>Ascomycota</taxon>
        <taxon>Pezizomycotina</taxon>
        <taxon>Dothideomycetes</taxon>
        <taxon>Pleosporomycetidae</taxon>
        <taxon>Pleosporales</taxon>
        <taxon>Lophiotremataceae</taxon>
        <taxon>Lophiotrema</taxon>
    </lineage>
</organism>
<dbReference type="Proteomes" id="UP000799770">
    <property type="component" value="Unassembled WGS sequence"/>
</dbReference>
<feature type="non-terminal residue" evidence="2">
    <location>
        <position position="78"/>
    </location>
</feature>
<dbReference type="EMBL" id="ML977338">
    <property type="protein sequence ID" value="KAF2110300.1"/>
    <property type="molecule type" value="Genomic_DNA"/>
</dbReference>
<feature type="chain" id="PRO_5025483759" evidence="1">
    <location>
        <begin position="17"/>
        <end position="78"/>
    </location>
</feature>
<accession>A0A6A5YTF1</accession>
<keyword evidence="3" id="KW-1185">Reference proteome</keyword>
<evidence type="ECO:0000313" key="3">
    <source>
        <dbReference type="Proteomes" id="UP000799770"/>
    </source>
</evidence>
<reference evidence="2" key="1">
    <citation type="journal article" date="2020" name="Stud. Mycol.">
        <title>101 Dothideomycetes genomes: a test case for predicting lifestyles and emergence of pathogens.</title>
        <authorList>
            <person name="Haridas S."/>
            <person name="Albert R."/>
            <person name="Binder M."/>
            <person name="Bloem J."/>
            <person name="Labutti K."/>
            <person name="Salamov A."/>
            <person name="Andreopoulos B."/>
            <person name="Baker S."/>
            <person name="Barry K."/>
            <person name="Bills G."/>
            <person name="Bluhm B."/>
            <person name="Cannon C."/>
            <person name="Castanera R."/>
            <person name="Culley D."/>
            <person name="Daum C."/>
            <person name="Ezra D."/>
            <person name="Gonzalez J."/>
            <person name="Henrissat B."/>
            <person name="Kuo A."/>
            <person name="Liang C."/>
            <person name="Lipzen A."/>
            <person name="Lutzoni F."/>
            <person name="Magnuson J."/>
            <person name="Mondo S."/>
            <person name="Nolan M."/>
            <person name="Ohm R."/>
            <person name="Pangilinan J."/>
            <person name="Park H.-J."/>
            <person name="Ramirez L."/>
            <person name="Alfaro M."/>
            <person name="Sun H."/>
            <person name="Tritt A."/>
            <person name="Yoshinaga Y."/>
            <person name="Zwiers L.-H."/>
            <person name="Turgeon B."/>
            <person name="Goodwin S."/>
            <person name="Spatafora J."/>
            <person name="Crous P."/>
            <person name="Grigoriev I."/>
        </authorList>
    </citation>
    <scope>NUCLEOTIDE SEQUENCE</scope>
    <source>
        <strain evidence="2">CBS 627.86</strain>
    </source>
</reference>
<evidence type="ECO:0000313" key="2">
    <source>
        <dbReference type="EMBL" id="KAF2110300.1"/>
    </source>
</evidence>
<feature type="signal peptide" evidence="1">
    <location>
        <begin position="1"/>
        <end position="16"/>
    </location>
</feature>